<dbReference type="AlphaFoldDB" id="A0A645DMX2"/>
<comment type="caution">
    <text evidence="2">The sequence shown here is derived from an EMBL/GenBank/DDBJ whole genome shotgun (WGS) entry which is preliminary data.</text>
</comment>
<protein>
    <submittedName>
        <fullName evidence="2">Uncharacterized protein</fullName>
    </submittedName>
</protein>
<feature type="region of interest" description="Disordered" evidence="1">
    <location>
        <begin position="15"/>
        <end position="34"/>
    </location>
</feature>
<reference evidence="2" key="1">
    <citation type="submission" date="2019-08" db="EMBL/GenBank/DDBJ databases">
        <authorList>
            <person name="Kucharzyk K."/>
            <person name="Murdoch R.W."/>
            <person name="Higgins S."/>
            <person name="Loffler F."/>
        </authorList>
    </citation>
    <scope>NUCLEOTIDE SEQUENCE</scope>
</reference>
<evidence type="ECO:0000256" key="1">
    <source>
        <dbReference type="SAM" id="MobiDB-lite"/>
    </source>
</evidence>
<evidence type="ECO:0000313" key="2">
    <source>
        <dbReference type="EMBL" id="MPM90448.1"/>
    </source>
</evidence>
<name>A0A645DMX2_9ZZZZ</name>
<dbReference type="EMBL" id="VSSQ01037689">
    <property type="protein sequence ID" value="MPM90448.1"/>
    <property type="molecule type" value="Genomic_DNA"/>
</dbReference>
<accession>A0A645DMX2</accession>
<gene>
    <name evidence="2" type="ORF">SDC9_137569</name>
</gene>
<organism evidence="2">
    <name type="scientific">bioreactor metagenome</name>
    <dbReference type="NCBI Taxonomy" id="1076179"/>
    <lineage>
        <taxon>unclassified sequences</taxon>
        <taxon>metagenomes</taxon>
        <taxon>ecological metagenomes</taxon>
    </lineage>
</organism>
<proteinExistence type="predicted"/>
<sequence>MRLVGLLQHLGFRQSGQRAGRGIDPQQSSGGVIKPDRDADIVQNHLFFPVGAADFLGLAAADGRQREDIGGRTDDAFVDIGEITPAGDESDQYRAI</sequence>